<gene>
    <name evidence="4" type="ORF">EZ313_04700</name>
</gene>
<feature type="domain" description="Response regulatory" evidence="3">
    <location>
        <begin position="7"/>
        <end position="120"/>
    </location>
</feature>
<dbReference type="CDD" id="cd17546">
    <property type="entry name" value="REC_hyHK_CKI1_RcsC-like"/>
    <property type="match status" value="1"/>
</dbReference>
<feature type="modified residue" description="4-aspartylphosphate" evidence="2">
    <location>
        <position position="56"/>
    </location>
</feature>
<dbReference type="EMBL" id="SMLM01000001">
    <property type="protein sequence ID" value="TFZ05956.1"/>
    <property type="molecule type" value="Genomic_DNA"/>
</dbReference>
<dbReference type="InterPro" id="IPR050595">
    <property type="entry name" value="Bact_response_regulator"/>
</dbReference>
<proteinExistence type="predicted"/>
<protein>
    <submittedName>
        <fullName evidence="4">Response regulator</fullName>
    </submittedName>
</protein>
<dbReference type="AlphaFoldDB" id="A0A4Z0C314"/>
<comment type="caution">
    <text evidence="4">The sequence shown here is derived from an EMBL/GenBank/DDBJ whole genome shotgun (WGS) entry which is preliminary data.</text>
</comment>
<dbReference type="Gene3D" id="3.40.50.2300">
    <property type="match status" value="1"/>
</dbReference>
<evidence type="ECO:0000313" key="5">
    <source>
        <dbReference type="Proteomes" id="UP000298180"/>
    </source>
</evidence>
<dbReference type="SMART" id="SM00448">
    <property type="entry name" value="REC"/>
    <property type="match status" value="1"/>
</dbReference>
<evidence type="ECO:0000259" key="3">
    <source>
        <dbReference type="PROSITE" id="PS50110"/>
    </source>
</evidence>
<accession>A0A4Z0C314</accession>
<dbReference type="GO" id="GO:0000160">
    <property type="term" value="P:phosphorelay signal transduction system"/>
    <property type="evidence" value="ECO:0007669"/>
    <property type="project" value="InterPro"/>
</dbReference>
<dbReference type="InterPro" id="IPR001789">
    <property type="entry name" value="Sig_transdc_resp-reg_receiver"/>
</dbReference>
<dbReference type="SUPFAM" id="SSF52172">
    <property type="entry name" value="CheY-like"/>
    <property type="match status" value="1"/>
</dbReference>
<evidence type="ECO:0000256" key="2">
    <source>
        <dbReference type="PROSITE-ProRule" id="PRU00169"/>
    </source>
</evidence>
<keyword evidence="1 2" id="KW-0597">Phosphoprotein</keyword>
<evidence type="ECO:0000256" key="1">
    <source>
        <dbReference type="ARBA" id="ARBA00022553"/>
    </source>
</evidence>
<dbReference type="OrthoDB" id="9816469at2"/>
<name>A0A4Z0C314_9BURK</name>
<reference evidence="4 5" key="1">
    <citation type="submission" date="2019-03" db="EMBL/GenBank/DDBJ databases">
        <title>Ramlibacter henchirensis DSM 14656, whole genome shotgun sequence.</title>
        <authorList>
            <person name="Zhang X."/>
            <person name="Feng G."/>
            <person name="Zhu H."/>
        </authorList>
    </citation>
    <scope>NUCLEOTIDE SEQUENCE [LARGE SCALE GENOMIC DNA]</scope>
    <source>
        <strain evidence="4 5">DSM 14656</strain>
    </source>
</reference>
<dbReference type="Proteomes" id="UP000298180">
    <property type="component" value="Unassembled WGS sequence"/>
</dbReference>
<dbReference type="PANTHER" id="PTHR44591">
    <property type="entry name" value="STRESS RESPONSE REGULATOR PROTEIN 1"/>
    <property type="match status" value="1"/>
</dbReference>
<dbReference type="InterPro" id="IPR011006">
    <property type="entry name" value="CheY-like_superfamily"/>
</dbReference>
<dbReference type="PROSITE" id="PS50110">
    <property type="entry name" value="RESPONSE_REGULATORY"/>
    <property type="match status" value="1"/>
</dbReference>
<dbReference type="PANTHER" id="PTHR44591:SF3">
    <property type="entry name" value="RESPONSE REGULATORY DOMAIN-CONTAINING PROTEIN"/>
    <property type="match status" value="1"/>
</dbReference>
<organism evidence="4 5">
    <name type="scientific">Ramlibacter henchirensis</name>
    <dbReference type="NCBI Taxonomy" id="204072"/>
    <lineage>
        <taxon>Bacteria</taxon>
        <taxon>Pseudomonadati</taxon>
        <taxon>Pseudomonadota</taxon>
        <taxon>Betaproteobacteria</taxon>
        <taxon>Burkholderiales</taxon>
        <taxon>Comamonadaceae</taxon>
        <taxon>Ramlibacter</taxon>
    </lineage>
</organism>
<dbReference type="RefSeq" id="WP_135262041.1">
    <property type="nucleotide sequence ID" value="NZ_SMLM01000001.1"/>
</dbReference>
<keyword evidence="5" id="KW-1185">Reference proteome</keyword>
<sequence>MALLQLDILVVDDNFGSAFMMAEVLKRASHQVRVAVGGNEAIRAAATQAPDVILMDINLPDLGGFEAAKRIKTLMPQVRVIGISGMHIPPEMEGDMLIFEERLHKPIRPEQLLSTLDHLFEPGCKSG</sequence>
<dbReference type="Pfam" id="PF00072">
    <property type="entry name" value="Response_reg"/>
    <property type="match status" value="1"/>
</dbReference>
<evidence type="ECO:0000313" key="4">
    <source>
        <dbReference type="EMBL" id="TFZ05956.1"/>
    </source>
</evidence>